<evidence type="ECO:0000313" key="5">
    <source>
        <dbReference type="EMBL" id="ADL18720.1"/>
    </source>
</evidence>
<dbReference type="HOGENOM" id="CLU_176720_1_0_2"/>
<dbReference type="InParanoid" id="D9Q082"/>
<proteinExistence type="inferred from homology"/>
<sequence>MGKVRTTLVKRTARELLAKYPNLFTESFENNKKVVSQLTYWSSKKLRNQVAGYITSLVRINKERQKRLSEETKTS</sequence>
<dbReference type="NCBIfam" id="NF002242">
    <property type="entry name" value="PRK01151.1"/>
    <property type="match status" value="1"/>
</dbReference>
<dbReference type="eggNOG" id="arCOG01885">
    <property type="taxonomic scope" value="Archaea"/>
</dbReference>
<dbReference type="OrthoDB" id="52479at2157"/>
<protein>
    <recommendedName>
        <fullName evidence="4">Small ribosomal subunit protein eS17</fullName>
    </recommendedName>
</protein>
<evidence type="ECO:0000256" key="4">
    <source>
        <dbReference type="HAMAP-Rule" id="MF_00511"/>
    </source>
</evidence>
<dbReference type="GO" id="GO:0005840">
    <property type="term" value="C:ribosome"/>
    <property type="evidence" value="ECO:0007669"/>
    <property type="project" value="UniProtKB-KW"/>
</dbReference>
<evidence type="ECO:0000256" key="1">
    <source>
        <dbReference type="ARBA" id="ARBA00010444"/>
    </source>
</evidence>
<dbReference type="GO" id="GO:1990904">
    <property type="term" value="C:ribonucleoprotein complex"/>
    <property type="evidence" value="ECO:0007669"/>
    <property type="project" value="UniProtKB-KW"/>
</dbReference>
<dbReference type="InterPro" id="IPR001210">
    <property type="entry name" value="Ribosomal_eS17"/>
</dbReference>
<dbReference type="GO" id="GO:0006412">
    <property type="term" value="P:translation"/>
    <property type="evidence" value="ECO:0007669"/>
    <property type="project" value="UniProtKB-UniRule"/>
</dbReference>
<dbReference type="KEGG" id="asc:ASAC_0313"/>
<dbReference type="FunCoup" id="D9Q082">
    <property type="interactions" value="80"/>
</dbReference>
<evidence type="ECO:0000256" key="2">
    <source>
        <dbReference type="ARBA" id="ARBA00022980"/>
    </source>
</evidence>
<name>D9Q082_ACIS3</name>
<keyword evidence="2 4" id="KW-0689">Ribosomal protein</keyword>
<dbReference type="InterPro" id="IPR036401">
    <property type="entry name" value="Ribosomal_eS17_sf"/>
</dbReference>
<keyword evidence="6" id="KW-1185">Reference proteome</keyword>
<dbReference type="SUPFAM" id="SSF116820">
    <property type="entry name" value="Rps17e-like"/>
    <property type="match status" value="1"/>
</dbReference>
<dbReference type="HAMAP" id="MF_00511">
    <property type="entry name" value="Ribosomal_eS17"/>
    <property type="match status" value="1"/>
</dbReference>
<dbReference type="EMBL" id="CP001742">
    <property type="protein sequence ID" value="ADL18720.1"/>
    <property type="molecule type" value="Genomic_DNA"/>
</dbReference>
<evidence type="ECO:0000313" key="6">
    <source>
        <dbReference type="Proteomes" id="UP000000346"/>
    </source>
</evidence>
<dbReference type="Proteomes" id="UP000000346">
    <property type="component" value="Chromosome"/>
</dbReference>
<dbReference type="GeneID" id="9498536"/>
<accession>D9Q082</accession>
<gene>
    <name evidence="4" type="primary">rps17e</name>
    <name evidence="5" type="ordered locus">ASAC_0313</name>
</gene>
<dbReference type="Gene3D" id="1.10.60.20">
    <property type="entry name" value="Ribosomal protein S17e-like"/>
    <property type="match status" value="1"/>
</dbReference>
<dbReference type="RefSeq" id="WP_013266232.1">
    <property type="nucleotide sequence ID" value="NC_014374.1"/>
</dbReference>
<reference evidence="5 6" key="1">
    <citation type="journal article" date="2010" name="Appl. Environ. Microbiol.">
        <title>The genome sequence of the crenarchaeon Acidilobus saccharovorans supports a new order, Acidilobales, and suggests an important ecological role in terrestrial acidic hot springs.</title>
        <authorList>
            <person name="Mardanov A.V."/>
            <person name="Svetlitchnyi V.A."/>
            <person name="Beletsky A.V."/>
            <person name="Prokofeva M.I."/>
            <person name="Bonch-Osmolovskaya E.A."/>
            <person name="Ravin N.V."/>
            <person name="Skryabin K.G."/>
        </authorList>
    </citation>
    <scope>NUCLEOTIDE SEQUENCE [LARGE SCALE GENOMIC DNA]</scope>
    <source>
        <strain evidence="6">DSM 16705 / JCM 18335 / VKM B-2471 / 345-15</strain>
    </source>
</reference>
<dbReference type="Pfam" id="PF00833">
    <property type="entry name" value="Ribosomal_S17e"/>
    <property type="match status" value="1"/>
</dbReference>
<dbReference type="PANTHER" id="PTHR10732">
    <property type="entry name" value="40S RIBOSOMAL PROTEIN S17"/>
    <property type="match status" value="1"/>
</dbReference>
<dbReference type="AlphaFoldDB" id="D9Q082"/>
<evidence type="ECO:0000256" key="3">
    <source>
        <dbReference type="ARBA" id="ARBA00023274"/>
    </source>
</evidence>
<dbReference type="STRING" id="666510.ASAC_0313"/>
<dbReference type="PANTHER" id="PTHR10732:SF0">
    <property type="entry name" value="40S RIBOSOMAL PROTEIN S17"/>
    <property type="match status" value="1"/>
</dbReference>
<organism evidence="5 6">
    <name type="scientific">Acidilobus saccharovorans (strain DSM 16705 / JCM 18335 / VKM B-2471 / 345-15)</name>
    <dbReference type="NCBI Taxonomy" id="666510"/>
    <lineage>
        <taxon>Archaea</taxon>
        <taxon>Thermoproteota</taxon>
        <taxon>Thermoprotei</taxon>
        <taxon>Acidilobales</taxon>
        <taxon>Acidilobaceae</taxon>
        <taxon>Acidilobus</taxon>
    </lineage>
</organism>
<keyword evidence="3 4" id="KW-0687">Ribonucleoprotein</keyword>
<dbReference type="GO" id="GO:0003735">
    <property type="term" value="F:structural constituent of ribosome"/>
    <property type="evidence" value="ECO:0007669"/>
    <property type="project" value="InterPro"/>
</dbReference>
<comment type="similarity">
    <text evidence="1 4">Belongs to the eukaryotic ribosomal protein eS17 family.</text>
</comment>